<evidence type="ECO:0000313" key="3">
    <source>
        <dbReference type="Proteomes" id="UP001303587"/>
    </source>
</evidence>
<gene>
    <name evidence="2" type="ORF">MsAc7_10120</name>
</gene>
<evidence type="ECO:0000313" key="2">
    <source>
        <dbReference type="EMBL" id="WNY25460.1"/>
    </source>
</evidence>
<dbReference type="InterPro" id="IPR046913">
    <property type="entry name" value="ABC-3C_CTD7"/>
</dbReference>
<protein>
    <recommendedName>
        <fullName evidence="1">ABC-three component systems C-terminal domain-containing protein</fullName>
    </recommendedName>
</protein>
<evidence type="ECO:0000259" key="1">
    <source>
        <dbReference type="Pfam" id="PF20283"/>
    </source>
</evidence>
<accession>A0AA96ZU95</accession>
<feature type="domain" description="ABC-three component systems C-terminal" evidence="1">
    <location>
        <begin position="236"/>
        <end position="358"/>
    </location>
</feature>
<organism evidence="2 3">
    <name type="scientific">Methanolapillus millepedarum</name>
    <dbReference type="NCBI Taxonomy" id="3028296"/>
    <lineage>
        <taxon>Archaea</taxon>
        <taxon>Methanobacteriati</taxon>
        <taxon>Methanobacteriota</taxon>
        <taxon>Stenosarchaea group</taxon>
        <taxon>Methanomicrobia</taxon>
        <taxon>Methanosarcinales</taxon>
        <taxon>Methanosarcinaceae</taxon>
        <taxon>Methanolapillus</taxon>
    </lineage>
</organism>
<keyword evidence="3" id="KW-1185">Reference proteome</keyword>
<name>A0AA96ZU95_9EURY</name>
<dbReference type="Pfam" id="PF20283">
    <property type="entry name" value="CTD7"/>
    <property type="match status" value="1"/>
</dbReference>
<sequence>MRRLTDGLLVSVSIETLDDIVYENEDNVTDVIQVKHHESGKNLTSSSNDFWKTVKIWIDTKNEPGVTNDTLFYLITTETISEDSIPYYLKEDGHRDVAEAIKKMDEWTVKEKVQKDFKKIFELYNEMECFEKENLFKNCFILDKSINISNIREEISKEIHHSCEPNQIEKFVDRLIERWLTLVETKIRSDYKLISGVDIYSIISELREEFKRDNLPVDSEIMEIQLEYESYWRYMFIKQLDLIHMSEKTKRYAVEDYYQSREQRSRWAREGFLYPGELDKYDKKLKVEWERQFEFEKSKNNYLKKEDLIQIGQEIYNTFQKTGEPIRKNFSDPFLSRGSYHILSDELEVGWHPQYYEKLKSRNMKNGDEND</sequence>
<dbReference type="EMBL" id="CP131060">
    <property type="protein sequence ID" value="WNY25460.1"/>
    <property type="molecule type" value="Genomic_DNA"/>
</dbReference>
<dbReference type="AlphaFoldDB" id="A0AA96ZU95"/>
<proteinExistence type="predicted"/>
<dbReference type="Proteomes" id="UP001303587">
    <property type="component" value="Chromosome"/>
</dbReference>
<reference evidence="2 3" key="1">
    <citation type="submission" date="2023-07" db="EMBL/GenBank/DDBJ databases">
        <title>Closed genoem sequence of Methanosarcinaceae archaeon Ac7.</title>
        <authorList>
            <person name="Poehlein A."/>
            <person name="Protasov E."/>
            <person name="Platt K."/>
            <person name="Reeh H."/>
            <person name="Daniel R."/>
            <person name="Brune A."/>
        </authorList>
    </citation>
    <scope>NUCLEOTIDE SEQUENCE [LARGE SCALE GENOMIC DNA]</scope>
    <source>
        <strain evidence="2 3">Ac7</strain>
    </source>
</reference>